<dbReference type="AlphaFoldDB" id="A0A7G9SDC8"/>
<evidence type="ECO:0000259" key="2">
    <source>
        <dbReference type="Pfam" id="PF13202"/>
    </source>
</evidence>
<dbReference type="RefSeq" id="WP_187542838.1">
    <property type="nucleotide sequence ID" value="NZ_CP060717.1"/>
</dbReference>
<reference evidence="3 4" key="1">
    <citation type="submission" date="2020-08" db="EMBL/GenBank/DDBJ databases">
        <title>Genome sequence of Sphingomonas rhizophila KACC 19189T.</title>
        <authorList>
            <person name="Hyun D.-W."/>
            <person name="Bae J.-W."/>
        </authorList>
    </citation>
    <scope>NUCLEOTIDE SEQUENCE [LARGE SCALE GENOMIC DNA]</scope>
    <source>
        <strain evidence="3 4">KACC 19189</strain>
    </source>
</reference>
<dbReference type="Gene3D" id="1.10.238.10">
    <property type="entry name" value="EF-hand"/>
    <property type="match status" value="1"/>
</dbReference>
<dbReference type="Gene3D" id="4.10.80.180">
    <property type="match status" value="1"/>
</dbReference>
<dbReference type="PROSITE" id="PS00018">
    <property type="entry name" value="EF_HAND_1"/>
    <property type="match status" value="3"/>
</dbReference>
<name>A0A7G9SDC8_9SPHN</name>
<sequence>MRNPLLLATALGAAALSACTTYDTAAAPAPRTVASVNASAVCGNTTYVDSNNDGWISGDEWNMYRTSTYTYWDTDRDGRISQSEFQNCWYGNGFYRDAYYNRDYWNPYWTGFDTNGDGYLSADEYWSAQAFTRLDVNRNGRIDANEYAWPR</sequence>
<dbReference type="KEGG" id="srhi:H9L12_04770"/>
<feature type="signal peptide" evidence="1">
    <location>
        <begin position="1"/>
        <end position="25"/>
    </location>
</feature>
<keyword evidence="4" id="KW-1185">Reference proteome</keyword>
<evidence type="ECO:0000313" key="4">
    <source>
        <dbReference type="Proteomes" id="UP000515955"/>
    </source>
</evidence>
<protein>
    <submittedName>
        <fullName evidence="3">EF-hand domain-containing protein</fullName>
    </submittedName>
</protein>
<organism evidence="3 4">
    <name type="scientific">Sphingomonas rhizophila</name>
    <dbReference type="NCBI Taxonomy" id="2071607"/>
    <lineage>
        <taxon>Bacteria</taxon>
        <taxon>Pseudomonadati</taxon>
        <taxon>Pseudomonadota</taxon>
        <taxon>Alphaproteobacteria</taxon>
        <taxon>Sphingomonadales</taxon>
        <taxon>Sphingomonadaceae</taxon>
        <taxon>Sphingomonas</taxon>
    </lineage>
</organism>
<dbReference type="PROSITE" id="PS51257">
    <property type="entry name" value="PROKAR_LIPOPROTEIN"/>
    <property type="match status" value="1"/>
</dbReference>
<feature type="domain" description="EF-hand" evidence="2">
    <location>
        <begin position="130"/>
        <end position="147"/>
    </location>
</feature>
<proteinExistence type="predicted"/>
<feature type="domain" description="EF-hand" evidence="2">
    <location>
        <begin position="73"/>
        <end position="88"/>
    </location>
</feature>
<accession>A0A7G9SDC8</accession>
<evidence type="ECO:0000256" key="1">
    <source>
        <dbReference type="SAM" id="SignalP"/>
    </source>
</evidence>
<dbReference type="Proteomes" id="UP000515955">
    <property type="component" value="Chromosome"/>
</dbReference>
<dbReference type="InterPro" id="IPR002048">
    <property type="entry name" value="EF_hand_dom"/>
</dbReference>
<feature type="chain" id="PRO_5028982338" evidence="1">
    <location>
        <begin position="26"/>
        <end position="151"/>
    </location>
</feature>
<dbReference type="SUPFAM" id="SSF47473">
    <property type="entry name" value="EF-hand"/>
    <property type="match status" value="1"/>
</dbReference>
<feature type="domain" description="EF-hand" evidence="2">
    <location>
        <begin position="112"/>
        <end position="126"/>
    </location>
</feature>
<dbReference type="EMBL" id="CP060717">
    <property type="protein sequence ID" value="QNN65853.1"/>
    <property type="molecule type" value="Genomic_DNA"/>
</dbReference>
<dbReference type="GO" id="GO:0005509">
    <property type="term" value="F:calcium ion binding"/>
    <property type="evidence" value="ECO:0007669"/>
    <property type="project" value="InterPro"/>
</dbReference>
<keyword evidence="1" id="KW-0732">Signal</keyword>
<gene>
    <name evidence="3" type="ORF">H9L12_04770</name>
</gene>
<dbReference type="InterPro" id="IPR011992">
    <property type="entry name" value="EF-hand-dom_pair"/>
</dbReference>
<evidence type="ECO:0000313" key="3">
    <source>
        <dbReference type="EMBL" id="QNN65853.1"/>
    </source>
</evidence>
<dbReference type="InterPro" id="IPR018247">
    <property type="entry name" value="EF_Hand_1_Ca_BS"/>
</dbReference>
<dbReference type="Pfam" id="PF13202">
    <property type="entry name" value="EF-hand_5"/>
    <property type="match status" value="3"/>
</dbReference>